<feature type="transmembrane region" description="Helical" evidence="1">
    <location>
        <begin position="75"/>
        <end position="94"/>
    </location>
</feature>
<dbReference type="EMBL" id="LDUG01000025">
    <property type="protein sequence ID" value="KVW95456.1"/>
    <property type="molecule type" value="Genomic_DNA"/>
</dbReference>
<feature type="transmembrane region" description="Helical" evidence="1">
    <location>
        <begin position="140"/>
        <end position="159"/>
    </location>
</feature>
<accession>A0A106BMY8</accession>
<keyword evidence="1" id="KW-0812">Transmembrane</keyword>
<dbReference type="OrthoDB" id="5621705at2"/>
<feature type="transmembrane region" description="Helical" evidence="1">
    <location>
        <begin position="44"/>
        <end position="63"/>
    </location>
</feature>
<gene>
    <name evidence="2" type="ORF">ABW22_09745</name>
</gene>
<evidence type="ECO:0000313" key="3">
    <source>
        <dbReference type="Proteomes" id="UP000064243"/>
    </source>
</evidence>
<name>A0A106BMY8_THIDE</name>
<protein>
    <recommendedName>
        <fullName evidence="4">Integral membrane protein</fullName>
    </recommendedName>
</protein>
<organism evidence="2 3">
    <name type="scientific">Thiobacillus denitrificans</name>
    <dbReference type="NCBI Taxonomy" id="36861"/>
    <lineage>
        <taxon>Bacteria</taxon>
        <taxon>Pseudomonadati</taxon>
        <taxon>Pseudomonadota</taxon>
        <taxon>Betaproteobacteria</taxon>
        <taxon>Nitrosomonadales</taxon>
        <taxon>Thiobacillaceae</taxon>
        <taxon>Thiobacillus</taxon>
    </lineage>
</organism>
<evidence type="ECO:0000256" key="1">
    <source>
        <dbReference type="SAM" id="Phobius"/>
    </source>
</evidence>
<proteinExistence type="predicted"/>
<keyword evidence="1" id="KW-1133">Transmembrane helix</keyword>
<dbReference type="InterPro" id="IPR018692">
    <property type="entry name" value="DUF2189"/>
</dbReference>
<feature type="transmembrane region" description="Helical" evidence="1">
    <location>
        <begin position="218"/>
        <end position="251"/>
    </location>
</feature>
<dbReference type="PATRIC" id="fig|36861.3.peg.1608"/>
<dbReference type="Proteomes" id="UP000064243">
    <property type="component" value="Unassembled WGS sequence"/>
</dbReference>
<evidence type="ECO:0000313" key="2">
    <source>
        <dbReference type="EMBL" id="KVW95456.1"/>
    </source>
</evidence>
<feature type="transmembrane region" description="Helical" evidence="1">
    <location>
        <begin position="114"/>
        <end position="133"/>
    </location>
</feature>
<keyword evidence="3" id="KW-1185">Reference proteome</keyword>
<reference evidence="2 3" key="1">
    <citation type="journal article" date="2015" name="Appl. Environ. Microbiol.">
        <title>Aerobic and Anaerobic Thiosulfate Oxidation by a Cold-Adapted, Subglacial Chemoautotroph.</title>
        <authorList>
            <person name="Harrold Z.R."/>
            <person name="Skidmore M.L."/>
            <person name="Hamilton T.L."/>
            <person name="Desch L."/>
            <person name="Amada K."/>
            <person name="van Gelder W."/>
            <person name="Glover K."/>
            <person name="Roden E.E."/>
            <person name="Boyd E.S."/>
        </authorList>
    </citation>
    <scope>NUCLEOTIDE SEQUENCE [LARGE SCALE GENOMIC DNA]</scope>
    <source>
        <strain evidence="2 3">RG</strain>
    </source>
</reference>
<evidence type="ECO:0008006" key="4">
    <source>
        <dbReference type="Google" id="ProtNLM"/>
    </source>
</evidence>
<dbReference type="Pfam" id="PF09955">
    <property type="entry name" value="DUF2189"/>
    <property type="match status" value="1"/>
</dbReference>
<comment type="caution">
    <text evidence="2">The sequence shown here is derived from an EMBL/GenBank/DDBJ whole genome shotgun (WGS) entry which is preliminary data.</text>
</comment>
<sequence length="265" mass="29121">MSTHTEPAVFHPRTAQMNLPGIRKVTFAQPLHWLRAGAQDLARAWPLSLFYGVIFALLGYGLVHGAWGKPHLAMALTSGFLFVAPLLATVFYFLSHRLEHHHKLPNLFVPLLSWRANPASLGLFALMLVFVLISWERISAILVGLFLGGSGIGGLSDLLTLNAVQQHTNFVLAYLAFGGVLALMMFSLSVVSLPMLLHRKVDFATALVTSFMATRLNFPVMLLWGALIAVLIAVGVATNFIAMAVIFPWLGHASWHAYRGLVERE</sequence>
<dbReference type="AlphaFoldDB" id="A0A106BMY8"/>
<feature type="transmembrane region" description="Helical" evidence="1">
    <location>
        <begin position="171"/>
        <end position="197"/>
    </location>
</feature>
<dbReference type="STRING" id="1123392.GCA_000376425_02149"/>
<keyword evidence="1" id="KW-0472">Membrane</keyword>